<feature type="active site" evidence="2">
    <location>
        <position position="135"/>
    </location>
</feature>
<dbReference type="PIRSF" id="PIRSF004749">
    <property type="entry name" value="Pep_def"/>
    <property type="match status" value="1"/>
</dbReference>
<gene>
    <name evidence="2" type="primary">def</name>
    <name evidence="3" type="ORF">IRI77_13945</name>
</gene>
<dbReference type="InterPro" id="IPR036821">
    <property type="entry name" value="Peptide_deformylase_sf"/>
</dbReference>
<protein>
    <recommendedName>
        <fullName evidence="2">Peptide deformylase</fullName>
        <shortName evidence="2">PDF</shortName>
        <ecNumber evidence="2">3.5.1.88</ecNumber>
    </recommendedName>
    <alternativeName>
        <fullName evidence="2">Polypeptide deformylase</fullName>
    </alternativeName>
</protein>
<evidence type="ECO:0000313" key="3">
    <source>
        <dbReference type="EMBL" id="QOY90997.1"/>
    </source>
</evidence>
<dbReference type="AlphaFoldDB" id="A0A7S7SM84"/>
<name>A0A7S7SM84_PALFE</name>
<keyword evidence="4" id="KW-1185">Reference proteome</keyword>
<dbReference type="SUPFAM" id="SSF56420">
    <property type="entry name" value="Peptide deformylase"/>
    <property type="match status" value="1"/>
</dbReference>
<comment type="similarity">
    <text evidence="1 2">Belongs to the polypeptide deformylase family.</text>
</comment>
<dbReference type="PANTHER" id="PTHR10458:SF22">
    <property type="entry name" value="PEPTIDE DEFORMYLASE"/>
    <property type="match status" value="1"/>
</dbReference>
<feature type="binding site" evidence="2">
    <location>
        <position position="134"/>
    </location>
    <ligand>
        <name>Fe cation</name>
        <dbReference type="ChEBI" id="CHEBI:24875"/>
    </ligand>
</feature>
<sequence>MPVRRILQLGDPLLRTISTPAEPAQSQEVLLDLEDTLAEFRRTHGFGRGISAIQIGSALRLIFLKVEGVRYELINPEYSWQSPERFPLWDDCFSFPDLMVHLRRHQRIRIRYQDAAGAWVELEAEGALSELIQHEMDHLDGILAVDRAEGPHPLATREEWARQYQGYGSGSIL</sequence>
<dbReference type="RefSeq" id="WP_194452652.1">
    <property type="nucleotide sequence ID" value="NZ_CP063849.1"/>
</dbReference>
<accession>A0A7S7SM84</accession>
<dbReference type="HAMAP" id="MF_00163">
    <property type="entry name" value="Pep_deformylase"/>
    <property type="match status" value="1"/>
</dbReference>
<keyword evidence="2" id="KW-0479">Metal-binding</keyword>
<dbReference type="GO" id="GO:0042586">
    <property type="term" value="F:peptide deformylase activity"/>
    <property type="evidence" value="ECO:0007669"/>
    <property type="project" value="UniProtKB-UniRule"/>
</dbReference>
<keyword evidence="2" id="KW-0408">Iron</keyword>
<dbReference type="EMBL" id="CP063849">
    <property type="protein sequence ID" value="QOY90997.1"/>
    <property type="molecule type" value="Genomic_DNA"/>
</dbReference>
<keyword evidence="2" id="KW-0378">Hydrolase</keyword>
<comment type="function">
    <text evidence="2">Removes the formyl group from the N-terminal Met of newly synthesized proteins. Requires at least a dipeptide for an efficient rate of reaction. N-terminal L-methionine is a prerequisite for activity but the enzyme has broad specificity at other positions.</text>
</comment>
<keyword evidence="2" id="KW-0648">Protein biosynthesis</keyword>
<feature type="binding site" evidence="2">
    <location>
        <position position="138"/>
    </location>
    <ligand>
        <name>Fe cation</name>
        <dbReference type="ChEBI" id="CHEBI:24875"/>
    </ligand>
</feature>
<dbReference type="PRINTS" id="PR01576">
    <property type="entry name" value="PDEFORMYLASE"/>
</dbReference>
<evidence type="ECO:0000256" key="2">
    <source>
        <dbReference type="HAMAP-Rule" id="MF_00163"/>
    </source>
</evidence>
<dbReference type="KEGG" id="pfer:IRI77_13945"/>
<dbReference type="EC" id="3.5.1.88" evidence="2"/>
<dbReference type="GO" id="GO:0006412">
    <property type="term" value="P:translation"/>
    <property type="evidence" value="ECO:0007669"/>
    <property type="project" value="UniProtKB-UniRule"/>
</dbReference>
<dbReference type="Pfam" id="PF01327">
    <property type="entry name" value="Pep_deformylase"/>
    <property type="match status" value="1"/>
</dbReference>
<dbReference type="Gene3D" id="3.90.45.10">
    <property type="entry name" value="Peptide deformylase"/>
    <property type="match status" value="1"/>
</dbReference>
<proteinExistence type="inferred from homology"/>
<dbReference type="CDD" id="cd00487">
    <property type="entry name" value="Pep_deformylase"/>
    <property type="match status" value="1"/>
</dbReference>
<organism evidence="3 4">
    <name type="scientific">Paludibaculum fermentans</name>
    <dbReference type="NCBI Taxonomy" id="1473598"/>
    <lineage>
        <taxon>Bacteria</taxon>
        <taxon>Pseudomonadati</taxon>
        <taxon>Acidobacteriota</taxon>
        <taxon>Terriglobia</taxon>
        <taxon>Bryobacterales</taxon>
        <taxon>Bryobacteraceae</taxon>
        <taxon>Paludibaculum</taxon>
    </lineage>
</organism>
<reference evidence="3 4" key="1">
    <citation type="submission" date="2020-10" db="EMBL/GenBank/DDBJ databases">
        <title>Complete genome sequence of Paludibaculum fermentans P105T, a facultatively anaerobic acidobacterium capable of dissimilatory Fe(III) reduction.</title>
        <authorList>
            <person name="Dedysh S.N."/>
            <person name="Beletsky A.V."/>
            <person name="Kulichevskaya I.S."/>
            <person name="Mardanov A.V."/>
            <person name="Ravin N.V."/>
        </authorList>
    </citation>
    <scope>NUCLEOTIDE SEQUENCE [LARGE SCALE GENOMIC DNA]</scope>
    <source>
        <strain evidence="3 4">P105</strain>
    </source>
</reference>
<evidence type="ECO:0000313" key="4">
    <source>
        <dbReference type="Proteomes" id="UP000593892"/>
    </source>
</evidence>
<comment type="catalytic activity">
    <reaction evidence="2">
        <text>N-terminal N-formyl-L-methionyl-[peptide] + H2O = N-terminal L-methionyl-[peptide] + formate</text>
        <dbReference type="Rhea" id="RHEA:24420"/>
        <dbReference type="Rhea" id="RHEA-COMP:10639"/>
        <dbReference type="Rhea" id="RHEA-COMP:10640"/>
        <dbReference type="ChEBI" id="CHEBI:15377"/>
        <dbReference type="ChEBI" id="CHEBI:15740"/>
        <dbReference type="ChEBI" id="CHEBI:49298"/>
        <dbReference type="ChEBI" id="CHEBI:64731"/>
        <dbReference type="EC" id="3.5.1.88"/>
    </reaction>
</comment>
<dbReference type="PANTHER" id="PTHR10458">
    <property type="entry name" value="PEPTIDE DEFORMYLASE"/>
    <property type="match status" value="1"/>
</dbReference>
<dbReference type="InterPro" id="IPR023635">
    <property type="entry name" value="Peptide_deformylase"/>
</dbReference>
<feature type="binding site" evidence="2">
    <location>
        <position position="92"/>
    </location>
    <ligand>
        <name>Fe cation</name>
        <dbReference type="ChEBI" id="CHEBI:24875"/>
    </ligand>
</feature>
<dbReference type="Proteomes" id="UP000593892">
    <property type="component" value="Chromosome"/>
</dbReference>
<dbReference type="GO" id="GO:0046872">
    <property type="term" value="F:metal ion binding"/>
    <property type="evidence" value="ECO:0007669"/>
    <property type="project" value="UniProtKB-KW"/>
</dbReference>
<comment type="cofactor">
    <cofactor evidence="2">
        <name>Fe(2+)</name>
        <dbReference type="ChEBI" id="CHEBI:29033"/>
    </cofactor>
    <text evidence="2">Binds 1 Fe(2+) ion.</text>
</comment>
<evidence type="ECO:0000256" key="1">
    <source>
        <dbReference type="ARBA" id="ARBA00010759"/>
    </source>
</evidence>